<keyword evidence="3" id="KW-0238">DNA-binding</keyword>
<dbReference type="GO" id="GO:0007059">
    <property type="term" value="P:chromosome segregation"/>
    <property type="evidence" value="ECO:0007669"/>
    <property type="project" value="UniProtKB-KW"/>
</dbReference>
<dbReference type="CDD" id="cd16393">
    <property type="entry name" value="SPO0J_N"/>
    <property type="match status" value="1"/>
</dbReference>
<dbReference type="Pfam" id="PF23552">
    <property type="entry name" value="ParB_C"/>
    <property type="match status" value="1"/>
</dbReference>
<dbReference type="InterPro" id="IPR003115">
    <property type="entry name" value="ParB_N"/>
</dbReference>
<dbReference type="InterPro" id="IPR004437">
    <property type="entry name" value="ParB/RepB/Spo0J"/>
</dbReference>
<evidence type="ECO:0000256" key="3">
    <source>
        <dbReference type="ARBA" id="ARBA00023125"/>
    </source>
</evidence>
<comment type="function">
    <text evidence="4">Involved in chromosome partition. Localize to both poles of the predivisional cell following completion of DNA replication. Binds to the DNA origin of replication.</text>
</comment>
<dbReference type="Pfam" id="PF17762">
    <property type="entry name" value="HTH_ParB"/>
    <property type="match status" value="1"/>
</dbReference>
<evidence type="ECO:0000259" key="6">
    <source>
        <dbReference type="SMART" id="SM00470"/>
    </source>
</evidence>
<reference evidence="8" key="1">
    <citation type="submission" date="2010-08" db="EMBL/GenBank/DDBJ databases">
        <title>Genome sequence of Parvularcula bermudensis HTCC2503.</title>
        <authorList>
            <person name="Kang D.-M."/>
            <person name="Oh H.-M."/>
            <person name="Cho J.-C."/>
        </authorList>
    </citation>
    <scope>NUCLEOTIDE SEQUENCE [LARGE SCALE GENOMIC DNA]</scope>
    <source>
        <strain evidence="8">ATCC BAA-594 / HTCC2503 / KCTC 12087</strain>
    </source>
</reference>
<dbReference type="Proteomes" id="UP000001302">
    <property type="component" value="Chromosome"/>
</dbReference>
<dbReference type="NCBIfam" id="TIGR00180">
    <property type="entry name" value="parB_part"/>
    <property type="match status" value="1"/>
</dbReference>
<evidence type="ECO:0000256" key="2">
    <source>
        <dbReference type="ARBA" id="ARBA00022829"/>
    </source>
</evidence>
<evidence type="ECO:0000256" key="1">
    <source>
        <dbReference type="ARBA" id="ARBA00006295"/>
    </source>
</evidence>
<dbReference type="InterPro" id="IPR036086">
    <property type="entry name" value="ParB/Sulfiredoxin_sf"/>
</dbReference>
<dbReference type="FunFam" id="1.10.10.2830:FF:000001">
    <property type="entry name" value="Chromosome partitioning protein ParB"/>
    <property type="match status" value="1"/>
</dbReference>
<dbReference type="KEGG" id="pbr:PB2503_04447"/>
<accession>E0TET1</accession>
<dbReference type="GO" id="GO:0005694">
    <property type="term" value="C:chromosome"/>
    <property type="evidence" value="ECO:0007669"/>
    <property type="project" value="TreeGrafter"/>
</dbReference>
<evidence type="ECO:0000313" key="7">
    <source>
        <dbReference type="EMBL" id="ADM08964.1"/>
    </source>
</evidence>
<dbReference type="Gene3D" id="1.10.10.2830">
    <property type="match status" value="1"/>
</dbReference>
<dbReference type="RefSeq" id="WP_013299938.1">
    <property type="nucleotide sequence ID" value="NC_014414.1"/>
</dbReference>
<sequence>MARKGLGRGLETILGDERQESTGPGEGGVALIPVTDIAPDPYQPRKRFDDEALEELAASIRTRGVLQPILVRPTPGEKGYTLIAGERRWRAAGRAGLHEIPALIREPAEGDVAEMALIENVQRQDLNPIEEADAYARLRDSYGRTAKDIAESIGKSRPHVANMLRLTGLPDDIKGLVSAGELTMGHARALLSAAAPAELAKQIIEEGLSVREAERRAAGKTASGASSHAQRGEGENGKKAAKASGRKDADTRSLEEDLAATLGLEVSIDHHGKGGTLTVSYGDLDQLDDLCRRLTGSRV</sequence>
<dbReference type="InterPro" id="IPR057240">
    <property type="entry name" value="ParB_dimer_C"/>
</dbReference>
<dbReference type="PANTHER" id="PTHR33375:SF1">
    <property type="entry name" value="CHROMOSOME-PARTITIONING PROTEIN PARB-RELATED"/>
    <property type="match status" value="1"/>
</dbReference>
<feature type="region of interest" description="Disordered" evidence="5">
    <location>
        <begin position="1"/>
        <end position="32"/>
    </location>
</feature>
<feature type="domain" description="ParB-like N-terminal" evidence="6">
    <location>
        <begin position="30"/>
        <end position="121"/>
    </location>
</feature>
<dbReference type="SUPFAM" id="SSF110849">
    <property type="entry name" value="ParB/Sulfiredoxin"/>
    <property type="match status" value="1"/>
</dbReference>
<keyword evidence="2" id="KW-0159">Chromosome partition</keyword>
<dbReference type="AlphaFoldDB" id="E0TET1"/>
<dbReference type="HOGENOM" id="CLU_023853_0_0_5"/>
<protein>
    <submittedName>
        <fullName evidence="7">ParB-like partition protein</fullName>
    </submittedName>
</protein>
<gene>
    <name evidence="7" type="ordered locus">PB2503_04447</name>
</gene>
<dbReference type="PANTHER" id="PTHR33375">
    <property type="entry name" value="CHROMOSOME-PARTITIONING PROTEIN PARB-RELATED"/>
    <property type="match status" value="1"/>
</dbReference>
<feature type="region of interest" description="Disordered" evidence="5">
    <location>
        <begin position="214"/>
        <end position="252"/>
    </location>
</feature>
<dbReference type="Pfam" id="PF02195">
    <property type="entry name" value="ParB_N"/>
    <property type="match status" value="1"/>
</dbReference>
<dbReference type="GO" id="GO:0003677">
    <property type="term" value="F:DNA binding"/>
    <property type="evidence" value="ECO:0007669"/>
    <property type="project" value="UniProtKB-KW"/>
</dbReference>
<evidence type="ECO:0000256" key="5">
    <source>
        <dbReference type="SAM" id="MobiDB-lite"/>
    </source>
</evidence>
<dbReference type="InterPro" id="IPR041468">
    <property type="entry name" value="HTH_ParB/Spo0J"/>
</dbReference>
<reference evidence="7 8" key="2">
    <citation type="journal article" date="2011" name="J. Bacteriol.">
        <title>Complete genome sequence of strain HTCC2503T of Parvularcula bermudensis, the type species of the order "Parvularculales" in the class Alphaproteobacteria.</title>
        <authorList>
            <person name="Oh H.M."/>
            <person name="Kang I."/>
            <person name="Vergin K.L."/>
            <person name="Kang D."/>
            <person name="Rhee K.H."/>
            <person name="Giovannoni S.J."/>
            <person name="Cho J.C."/>
        </authorList>
    </citation>
    <scope>NUCLEOTIDE SEQUENCE [LARGE SCALE GENOMIC DNA]</scope>
    <source>
        <strain evidence="8">ATCC BAA-594 / HTCC2503 / KCTC 12087</strain>
    </source>
</reference>
<dbReference type="FunFam" id="3.90.1530.30:FF:000001">
    <property type="entry name" value="Chromosome partitioning protein ParB"/>
    <property type="match status" value="1"/>
</dbReference>
<dbReference type="STRING" id="314260.PB2503_04447"/>
<dbReference type="SUPFAM" id="SSF109709">
    <property type="entry name" value="KorB DNA-binding domain-like"/>
    <property type="match status" value="1"/>
</dbReference>
<evidence type="ECO:0000256" key="4">
    <source>
        <dbReference type="ARBA" id="ARBA00025472"/>
    </source>
</evidence>
<proteinExistence type="inferred from homology"/>
<name>E0TET1_PARBH</name>
<dbReference type="EMBL" id="CP002156">
    <property type="protein sequence ID" value="ADM08964.1"/>
    <property type="molecule type" value="Genomic_DNA"/>
</dbReference>
<dbReference type="OrthoDB" id="9802051at2"/>
<dbReference type="InterPro" id="IPR050336">
    <property type="entry name" value="Chromosome_partition/occlusion"/>
</dbReference>
<comment type="similarity">
    <text evidence="1">Belongs to the ParB family.</text>
</comment>
<organism evidence="7 8">
    <name type="scientific">Parvularcula bermudensis (strain ATCC BAA-594 / HTCC2503 / KCTC 12087)</name>
    <dbReference type="NCBI Taxonomy" id="314260"/>
    <lineage>
        <taxon>Bacteria</taxon>
        <taxon>Pseudomonadati</taxon>
        <taxon>Pseudomonadota</taxon>
        <taxon>Alphaproteobacteria</taxon>
        <taxon>Parvularculales</taxon>
        <taxon>Parvularculaceae</taxon>
        <taxon>Parvularcula</taxon>
    </lineage>
</organism>
<keyword evidence="8" id="KW-1185">Reference proteome</keyword>
<evidence type="ECO:0000313" key="8">
    <source>
        <dbReference type="Proteomes" id="UP000001302"/>
    </source>
</evidence>
<dbReference type="SMART" id="SM00470">
    <property type="entry name" value="ParB"/>
    <property type="match status" value="1"/>
</dbReference>
<dbReference type="Gene3D" id="3.90.1530.30">
    <property type="match status" value="1"/>
</dbReference>
<dbReference type="GO" id="GO:0045881">
    <property type="term" value="P:positive regulation of sporulation resulting in formation of a cellular spore"/>
    <property type="evidence" value="ECO:0007669"/>
    <property type="project" value="TreeGrafter"/>
</dbReference>
<dbReference type="eggNOG" id="COG1475">
    <property type="taxonomic scope" value="Bacteria"/>
</dbReference>